<evidence type="ECO:0000313" key="1">
    <source>
        <dbReference type="EMBL" id="BCO27312.1"/>
    </source>
</evidence>
<sequence>MVKRSDKYSWEVGSLPPPIDPHSLVKHKIVRGYLERYIQVLMSNYNMEKLTLSIVDGFAGGGEYASDDSSQFHEGSPLIALTTIAAKEAELNVGRSKPRKVDAKYYFVEKSSVKFQLP</sequence>
<accession>A0ABN6D5Q0</accession>
<name>A0ABN6D5Q0_9BURK</name>
<dbReference type="NCBIfam" id="TIGR04474">
    <property type="entry name" value="tcm_partner"/>
    <property type="match status" value="1"/>
</dbReference>
<organism evidence="1 2">
    <name type="scientific">Rhodoferax lithotrophicus</name>
    <dbReference type="NCBI Taxonomy" id="2798804"/>
    <lineage>
        <taxon>Bacteria</taxon>
        <taxon>Pseudomonadati</taxon>
        <taxon>Pseudomonadota</taxon>
        <taxon>Betaproteobacteria</taxon>
        <taxon>Burkholderiales</taxon>
        <taxon>Comamonadaceae</taxon>
        <taxon>Rhodoferax</taxon>
    </lineage>
</organism>
<proteinExistence type="predicted"/>
<reference evidence="1 2" key="1">
    <citation type="journal article" date="2021" name="Microbiol. Spectr.">
        <title>A Single Bacterium Capable of Oxidation and Reduction of Iron at Circumneutral pH.</title>
        <authorList>
            <person name="Kato S."/>
            <person name="Ohkuma M."/>
        </authorList>
    </citation>
    <scope>NUCLEOTIDE SEQUENCE [LARGE SCALE GENOMIC DNA]</scope>
    <source>
        <strain evidence="1 2">MIZ03</strain>
    </source>
</reference>
<keyword evidence="2" id="KW-1185">Reference proteome</keyword>
<dbReference type="EMBL" id="AP024238">
    <property type="protein sequence ID" value="BCO27312.1"/>
    <property type="molecule type" value="Genomic_DNA"/>
</dbReference>
<gene>
    <name evidence="1" type="ORF">MIZ03_2200</name>
</gene>
<dbReference type="InterPro" id="IPR031009">
    <property type="entry name" value="Tcm_partner"/>
</dbReference>
<dbReference type="Proteomes" id="UP000824366">
    <property type="component" value="Chromosome"/>
</dbReference>
<protein>
    <submittedName>
        <fullName evidence="1">Uncharacterized protein</fullName>
    </submittedName>
</protein>
<dbReference type="RefSeq" id="WP_223912144.1">
    <property type="nucleotide sequence ID" value="NZ_AP024238.1"/>
</dbReference>
<evidence type="ECO:0000313" key="2">
    <source>
        <dbReference type="Proteomes" id="UP000824366"/>
    </source>
</evidence>